<dbReference type="SUPFAM" id="SSF51338">
    <property type="entry name" value="Composite domain of metallo-dependent hydrolases"/>
    <property type="match status" value="1"/>
</dbReference>
<dbReference type="InterPro" id="IPR050378">
    <property type="entry name" value="Metallo-dep_Hydrolases_sf"/>
</dbReference>
<sequence>MPKGTVGVEERMCVVWEKAVRTGRIDPMRFVAVTSTNAAKMFNLYPKKGRIAVGADADLVLWDASGRWKLSAAERQSSVDLTVYEGMTVHAQINTAEKVDRVDAPGVSSNGHLPRRGNPEPSPFDRPIPRKSHMESNISFGVDSRPATTRVRNPPGGRTTGFW</sequence>
<dbReference type="InterPro" id="IPR011059">
    <property type="entry name" value="Metal-dep_hydrolase_composite"/>
</dbReference>
<dbReference type="AlphaFoldDB" id="W6NH34"/>
<dbReference type="PANTHER" id="PTHR11647:SF74">
    <property type="entry name" value="PROTEIN UNC-33"/>
    <property type="match status" value="1"/>
</dbReference>
<comment type="similarity">
    <text evidence="1">Belongs to the metallo-dependent hydrolases superfamily. Hydantoinase/dihydropyrimidinase family.</text>
</comment>
<proteinExistence type="inferred from homology"/>
<organism evidence="5">
    <name type="scientific">Haemonchus contortus</name>
    <name type="common">Barber pole worm</name>
    <dbReference type="NCBI Taxonomy" id="6289"/>
    <lineage>
        <taxon>Eukaryota</taxon>
        <taxon>Metazoa</taxon>
        <taxon>Ecdysozoa</taxon>
        <taxon>Nematoda</taxon>
        <taxon>Chromadorea</taxon>
        <taxon>Rhabditida</taxon>
        <taxon>Rhabditina</taxon>
        <taxon>Rhabditomorpha</taxon>
        <taxon>Strongyloidea</taxon>
        <taxon>Trichostrongylidae</taxon>
        <taxon>Haemonchus</taxon>
    </lineage>
</organism>
<keyword evidence="2" id="KW-0597">Phosphoprotein</keyword>
<dbReference type="GO" id="GO:0004157">
    <property type="term" value="F:dihydropyrimidinase activity"/>
    <property type="evidence" value="ECO:0007669"/>
    <property type="project" value="TreeGrafter"/>
</dbReference>
<dbReference type="Gene3D" id="3.20.20.140">
    <property type="entry name" value="Metal-dependent hydrolases"/>
    <property type="match status" value="1"/>
</dbReference>
<evidence type="ECO:0000256" key="1">
    <source>
        <dbReference type="ARBA" id="ARBA00008829"/>
    </source>
</evidence>
<dbReference type="GO" id="GO:0006208">
    <property type="term" value="P:pyrimidine nucleobase catabolic process"/>
    <property type="evidence" value="ECO:0007669"/>
    <property type="project" value="TreeGrafter"/>
</dbReference>
<evidence type="ECO:0000259" key="4">
    <source>
        <dbReference type="Pfam" id="PF01979"/>
    </source>
</evidence>
<dbReference type="FunFam" id="3.20.20.140:FF:000217">
    <property type="entry name" value="Dihydropyrimidinase-related protein 1"/>
    <property type="match status" value="1"/>
</dbReference>
<dbReference type="Pfam" id="PF01979">
    <property type="entry name" value="Amidohydro_1"/>
    <property type="match status" value="1"/>
</dbReference>
<gene>
    <name evidence="5" type="ORF">HCOI_01093100</name>
</gene>
<dbReference type="PANTHER" id="PTHR11647">
    <property type="entry name" value="HYDRANTOINASE/DIHYDROPYRIMIDINASE FAMILY MEMBER"/>
    <property type="match status" value="1"/>
</dbReference>
<keyword evidence="5" id="KW-0378">Hydrolase</keyword>
<name>W6NH34_HAECO</name>
<comment type="caution">
    <text evidence="5">The sequence shown here is derived from an EMBL/GenBank/DDBJ whole genome shotgun (WGS) entry which is preliminary data.</text>
</comment>
<dbReference type="EMBL" id="CAVP010061095">
    <property type="protein sequence ID" value="CDL96661.1"/>
    <property type="molecule type" value="Genomic_DNA"/>
</dbReference>
<reference evidence="5" key="1">
    <citation type="submission" date="2013-03" db="EMBL/GenBank/DDBJ databases">
        <authorList>
            <person name="Aslett M."/>
        </authorList>
    </citation>
    <scope>NUCLEOTIDE SEQUENCE [LARGE SCALE GENOMIC DNA]</scope>
    <source>
        <strain evidence="5">ISE/inbred ISE</strain>
    </source>
</reference>
<feature type="domain" description="Amidohydrolase-related" evidence="4">
    <location>
        <begin position="16"/>
        <end position="86"/>
    </location>
</feature>
<dbReference type="GO" id="GO:0005829">
    <property type="term" value="C:cytosol"/>
    <property type="evidence" value="ECO:0007669"/>
    <property type="project" value="TreeGrafter"/>
</dbReference>
<feature type="region of interest" description="Disordered" evidence="3">
    <location>
        <begin position="101"/>
        <end position="163"/>
    </location>
</feature>
<accession>W6NH34</accession>
<dbReference type="InterPro" id="IPR006680">
    <property type="entry name" value="Amidohydro-rel"/>
</dbReference>
<reference evidence="5" key="2">
    <citation type="submission" date="2013-05" db="EMBL/GenBank/DDBJ databases">
        <title>The genome and transcriptome of Haemonchus contortus: a key model parasite for drug and vaccine discovery.</title>
        <authorList>
            <person name="Laing R."/>
            <person name="Kikuchi T."/>
            <person name="Martinelli A."/>
            <person name="Tsai I.J."/>
            <person name="Beech R.N."/>
            <person name="Redman E."/>
            <person name="Holroyd N."/>
            <person name="Bartley D.J."/>
            <person name="Beasley H."/>
            <person name="Britton C."/>
            <person name="Curran D."/>
            <person name="Devaney E."/>
            <person name="Gilabert A."/>
            <person name="Jackson F."/>
            <person name="Hunt M."/>
            <person name="Johnston S."/>
            <person name="Kryukov I."/>
            <person name="Li K."/>
            <person name="Morrison A.A."/>
            <person name="Reid A.J."/>
            <person name="Sargison N."/>
            <person name="Saunders G."/>
            <person name="Wasmuth J.D."/>
            <person name="Wolstenholme A."/>
            <person name="Berriman M."/>
            <person name="Gilleard J.S."/>
            <person name="Cotton J.A."/>
        </authorList>
    </citation>
    <scope>NUCLEOTIDE SEQUENCE [LARGE SCALE GENOMIC DNA]</scope>
    <source>
        <strain evidence="5">ISE/inbred ISE</strain>
    </source>
</reference>
<evidence type="ECO:0000256" key="2">
    <source>
        <dbReference type="ARBA" id="ARBA00022553"/>
    </source>
</evidence>
<protein>
    <submittedName>
        <fullName evidence="5">Amidohydrolase 1 domain containing protein</fullName>
    </submittedName>
</protein>
<evidence type="ECO:0000313" key="5">
    <source>
        <dbReference type="EMBL" id="CDL96661.1"/>
    </source>
</evidence>
<evidence type="ECO:0000256" key="3">
    <source>
        <dbReference type="SAM" id="MobiDB-lite"/>
    </source>
</evidence>